<evidence type="ECO:0000259" key="3">
    <source>
        <dbReference type="Pfam" id="PF20073"/>
    </source>
</evidence>
<feature type="domain" description="DNA2/NAM7 helicase helicase" evidence="2">
    <location>
        <begin position="256"/>
        <end position="378"/>
    </location>
</feature>
<reference evidence="4 5" key="1">
    <citation type="submission" date="2020-04" db="EMBL/GenBank/DDBJ databases">
        <title>Plant Genome Project.</title>
        <authorList>
            <person name="Zhang R.-G."/>
        </authorList>
    </citation>
    <scope>NUCLEOTIDE SEQUENCE [LARGE SCALE GENOMIC DNA]</scope>
    <source>
        <strain evidence="4">YNK0</strain>
        <tissue evidence="4">Leaf</tissue>
    </source>
</reference>
<dbReference type="Proteomes" id="UP000655225">
    <property type="component" value="Unassembled WGS sequence"/>
</dbReference>
<gene>
    <name evidence="4" type="ORF">HHK36_014596</name>
</gene>
<evidence type="ECO:0008006" key="6">
    <source>
        <dbReference type="Google" id="ProtNLM"/>
    </source>
</evidence>
<dbReference type="OMA" id="CHEFEAK"/>
<evidence type="ECO:0000313" key="4">
    <source>
        <dbReference type="EMBL" id="KAF8398738.1"/>
    </source>
</evidence>
<dbReference type="GO" id="GO:0004386">
    <property type="term" value="F:helicase activity"/>
    <property type="evidence" value="ECO:0007669"/>
    <property type="project" value="InterPro"/>
</dbReference>
<dbReference type="PANTHER" id="PTHR10887">
    <property type="entry name" value="DNA2/NAM7 HELICASE FAMILY"/>
    <property type="match status" value="1"/>
</dbReference>
<dbReference type="Pfam" id="PF20073">
    <property type="entry name" value="DUF6469"/>
    <property type="match status" value="1"/>
</dbReference>
<comment type="caution">
    <text evidence="4">The sequence shown here is derived from an EMBL/GenBank/DDBJ whole genome shotgun (WGS) entry which is preliminary data.</text>
</comment>
<evidence type="ECO:0000259" key="2">
    <source>
        <dbReference type="Pfam" id="PF13086"/>
    </source>
</evidence>
<dbReference type="InterPro" id="IPR027417">
    <property type="entry name" value="P-loop_NTPase"/>
</dbReference>
<dbReference type="Gene3D" id="3.40.50.300">
    <property type="entry name" value="P-loop containing nucleotide triphosphate hydrolases"/>
    <property type="match status" value="1"/>
</dbReference>
<accession>A0A834Z5V0</accession>
<evidence type="ECO:0000256" key="1">
    <source>
        <dbReference type="SAM" id="MobiDB-lite"/>
    </source>
</evidence>
<feature type="region of interest" description="Disordered" evidence="1">
    <location>
        <begin position="147"/>
        <end position="168"/>
    </location>
</feature>
<dbReference type="PANTHER" id="PTHR10887:SF515">
    <property type="entry name" value="P-LOOP CONTAINING NUCLEOSIDE TRIPHOSPHATE HYDROLASES SUPERFAMILY PROTEIN"/>
    <property type="match status" value="1"/>
</dbReference>
<feature type="compositionally biased region" description="Basic and acidic residues" evidence="1">
    <location>
        <begin position="152"/>
        <end position="164"/>
    </location>
</feature>
<sequence length="437" mass="49582">MEMASVKKRKPEDTNLIDLVFSWSLEDVFNEELYKHKVENIPESFQSVQHYLGSYIVPLMEETRAELASSVDIISMAPFAEVISLEESKPYGSFFYDVEVDSWRNRSGAGRKELYKPLPGDIIVLADVKPESVSDLQRSGSTWTFGSVTKIPQDEHSPSDSKVAEDDDMPTSFKIKTSKAIEVGKGMQNSLFAVFVMNITRNKRIWSALHMLGNLRIIKEILCTDYRVEEICTLCSTVQSNGIWAERFGARLSSMLNDSQTEAVLDSISTMQCKHKSSVKLIWGPPGTGKTKTVSTLLWTLLRMNCRTLICAPTNVAITEVASRVKRIKESFLMDHRKDNSFCYLGDLLLFGIKDRLKVAADLEDIYLDYRVDRLVECFGPLSGWKPCFTSMIDFLEECVPHYHVFLENESSKEKENSVEDDTSKEGGISFLEFIRN</sequence>
<evidence type="ECO:0000313" key="5">
    <source>
        <dbReference type="Proteomes" id="UP000655225"/>
    </source>
</evidence>
<dbReference type="OrthoDB" id="3156807at2759"/>
<organism evidence="4 5">
    <name type="scientific">Tetracentron sinense</name>
    <name type="common">Spur-leaf</name>
    <dbReference type="NCBI Taxonomy" id="13715"/>
    <lineage>
        <taxon>Eukaryota</taxon>
        <taxon>Viridiplantae</taxon>
        <taxon>Streptophyta</taxon>
        <taxon>Embryophyta</taxon>
        <taxon>Tracheophyta</taxon>
        <taxon>Spermatophyta</taxon>
        <taxon>Magnoliopsida</taxon>
        <taxon>Trochodendrales</taxon>
        <taxon>Trochodendraceae</taxon>
        <taxon>Tetracentron</taxon>
    </lineage>
</organism>
<keyword evidence="5" id="KW-1185">Reference proteome</keyword>
<dbReference type="InterPro" id="IPR041677">
    <property type="entry name" value="DNA2/NAM7_AAA_11"/>
</dbReference>
<dbReference type="Pfam" id="PF13086">
    <property type="entry name" value="AAA_11"/>
    <property type="match status" value="1"/>
</dbReference>
<dbReference type="SUPFAM" id="SSF52540">
    <property type="entry name" value="P-loop containing nucleoside triphosphate hydrolases"/>
    <property type="match status" value="1"/>
</dbReference>
<name>A0A834Z5V0_TETSI</name>
<proteinExistence type="predicted"/>
<dbReference type="AlphaFoldDB" id="A0A834Z5V0"/>
<protein>
    <recommendedName>
        <fullName evidence="6">DNA2/NAM7 helicase helicase domain-containing protein</fullName>
    </recommendedName>
</protein>
<feature type="domain" description="DUF6469" evidence="3">
    <location>
        <begin position="78"/>
        <end position="215"/>
    </location>
</feature>
<dbReference type="EMBL" id="JABCRI010000010">
    <property type="protein sequence ID" value="KAF8398738.1"/>
    <property type="molecule type" value="Genomic_DNA"/>
</dbReference>
<dbReference type="InterPro" id="IPR045055">
    <property type="entry name" value="DNA2/NAM7-like"/>
</dbReference>
<dbReference type="InterPro" id="IPR045529">
    <property type="entry name" value="DUF6469"/>
</dbReference>